<reference evidence="3 4" key="1">
    <citation type="journal article" date="2015" name="Nat. Commun.">
        <title>Production of butyrate from lysine and the Amadori product fructoselysine by a human gut commensal.</title>
        <authorList>
            <person name="Bui T.P."/>
            <person name="Ritari J."/>
            <person name="Boeren S."/>
            <person name="de Waard P."/>
            <person name="Plugge C.M."/>
            <person name="de Vos W.M."/>
        </authorList>
    </citation>
    <scope>NUCLEOTIDE SEQUENCE [LARGE SCALE GENOMIC DNA]</scope>
    <source>
        <strain evidence="3 4">AF211</strain>
    </source>
</reference>
<name>A0A0S2W2F1_9FIRM</name>
<evidence type="ECO:0000256" key="2">
    <source>
        <dbReference type="SAM" id="Phobius"/>
    </source>
</evidence>
<dbReference type="Proteomes" id="UP000064844">
    <property type="component" value="Chromosome"/>
</dbReference>
<keyword evidence="4" id="KW-1185">Reference proteome</keyword>
<proteinExistence type="predicted"/>
<dbReference type="STRING" id="1297617.IB211_01153"/>
<feature type="region of interest" description="Disordered" evidence="1">
    <location>
        <begin position="405"/>
        <end position="429"/>
    </location>
</feature>
<sequence>MKRQTSRAALFLLATLTLISWLGASFLAQRAGELSRGAVIRWEAGGGISPVQLLRAERYAREDGGAAVPTAALWREHREGYVEDGAGRRSTSAAVLELFGDGGEVWPAAFRYGNYPARGDETGCAVDEATADALWGSARVVGQAVLWKGKTYYVRGVMKGSGGLLLVQGGEDAEPWPNLLLRFRDGDAGTQAEHFLSQNQIPGGQMLDLSLLHQGLTALAALPGAALTLGILLRLFQRGRALTAAPLLLVCYLPPALLGAGAVLWCAGAPWSVPERFIPTRWSDFEFWVRLFSGGMEKLRGYLTLAAVQRDLRYGALAAGCALLSLTALALAVLAAERAGVRTERVLAVRACAVWALTFGIALVFAPFGGVKVKRPLWLLPAAWLLSDWCLERHRRFLDRRREEERGDEIAMEPSARAGEGGGRPSAGV</sequence>
<dbReference type="KEGG" id="ibu:IB211_01153"/>
<feature type="transmembrane region" description="Helical" evidence="2">
    <location>
        <begin position="347"/>
        <end position="369"/>
    </location>
</feature>
<feature type="transmembrane region" description="Helical" evidence="2">
    <location>
        <begin position="215"/>
        <end position="235"/>
    </location>
</feature>
<feature type="transmembrane region" description="Helical" evidence="2">
    <location>
        <begin position="247"/>
        <end position="273"/>
    </location>
</feature>
<keyword evidence="2" id="KW-0472">Membrane</keyword>
<keyword evidence="2" id="KW-0812">Transmembrane</keyword>
<protein>
    <submittedName>
        <fullName evidence="3">Uncharacterized protein</fullName>
    </submittedName>
</protein>
<accession>A0A0S2W2F1</accession>
<gene>
    <name evidence="3" type="ORF">IB211_01153</name>
</gene>
<feature type="transmembrane region" description="Helical" evidence="2">
    <location>
        <begin position="314"/>
        <end position="335"/>
    </location>
</feature>
<evidence type="ECO:0000313" key="4">
    <source>
        <dbReference type="Proteomes" id="UP000064844"/>
    </source>
</evidence>
<organism evidence="3 4">
    <name type="scientific">Intestinimonas butyriciproducens</name>
    <dbReference type="NCBI Taxonomy" id="1297617"/>
    <lineage>
        <taxon>Bacteria</taxon>
        <taxon>Bacillati</taxon>
        <taxon>Bacillota</taxon>
        <taxon>Clostridia</taxon>
        <taxon>Eubacteriales</taxon>
        <taxon>Intestinimonas</taxon>
    </lineage>
</organism>
<evidence type="ECO:0000256" key="1">
    <source>
        <dbReference type="SAM" id="MobiDB-lite"/>
    </source>
</evidence>
<dbReference type="RefSeq" id="WP_058117408.1">
    <property type="nucleotide sequence ID" value="NZ_CALICV010000047.1"/>
</dbReference>
<evidence type="ECO:0000313" key="3">
    <source>
        <dbReference type="EMBL" id="ALP93546.1"/>
    </source>
</evidence>
<dbReference type="AlphaFoldDB" id="A0A0S2W2F1"/>
<feature type="compositionally biased region" description="Gly residues" evidence="1">
    <location>
        <begin position="419"/>
        <end position="429"/>
    </location>
</feature>
<reference evidence="4" key="2">
    <citation type="submission" date="2015-04" db="EMBL/GenBank/DDBJ databases">
        <title>A butyrogenic pathway from the amino acid lysine in a human gut commensal.</title>
        <authorList>
            <person name="de Vos W.M."/>
            <person name="Bui N.T.P."/>
            <person name="Plugge C.M."/>
            <person name="Ritari J."/>
        </authorList>
    </citation>
    <scope>NUCLEOTIDE SEQUENCE [LARGE SCALE GENOMIC DNA]</scope>
    <source>
        <strain evidence="4">AF211</strain>
    </source>
</reference>
<dbReference type="EMBL" id="CP011307">
    <property type="protein sequence ID" value="ALP93546.1"/>
    <property type="molecule type" value="Genomic_DNA"/>
</dbReference>
<keyword evidence="2" id="KW-1133">Transmembrane helix</keyword>